<comment type="caution">
    <text evidence="2">The sequence shown here is derived from an EMBL/GenBank/DDBJ whole genome shotgun (WGS) entry which is preliminary data.</text>
</comment>
<dbReference type="InterPro" id="IPR046094">
    <property type="entry name" value="DUF6112"/>
</dbReference>
<protein>
    <recommendedName>
        <fullName evidence="4">Integral membrane protein</fullName>
    </recommendedName>
</protein>
<reference evidence="2 3" key="1">
    <citation type="submission" date="2019-03" db="EMBL/GenBank/DDBJ databases">
        <title>Genomic Encyclopedia of Type Strains, Phase III (KMG-III): the genomes of soil and plant-associated and newly described type strains.</title>
        <authorList>
            <person name="Whitman W."/>
        </authorList>
    </citation>
    <scope>NUCLEOTIDE SEQUENCE [LARGE SCALE GENOMIC DNA]</scope>
    <source>
        <strain evidence="2 3">VKM Ac-2527</strain>
    </source>
</reference>
<sequence length="124" mass="12944">MERDLPRLGAADLLDYLTTKDFHVRTDSIRRLVILQDPGISPNSDGLPGLGALRQLVGALLTFSLVICVAAFVISAAAWAMGSFNNNAHYAGKGKTGCLVAAGAAILIGSANGLIRFFSSINIG</sequence>
<keyword evidence="3" id="KW-1185">Reference proteome</keyword>
<gene>
    <name evidence="2" type="ORF">EV643_103271</name>
</gene>
<evidence type="ECO:0008006" key="4">
    <source>
        <dbReference type="Google" id="ProtNLM"/>
    </source>
</evidence>
<proteinExistence type="predicted"/>
<keyword evidence="1" id="KW-1133">Transmembrane helix</keyword>
<feature type="transmembrane region" description="Helical" evidence="1">
    <location>
        <begin position="99"/>
        <end position="118"/>
    </location>
</feature>
<organism evidence="2 3">
    <name type="scientific">Kribbella caucasensis</name>
    <dbReference type="NCBI Taxonomy" id="2512215"/>
    <lineage>
        <taxon>Bacteria</taxon>
        <taxon>Bacillati</taxon>
        <taxon>Actinomycetota</taxon>
        <taxon>Actinomycetes</taxon>
        <taxon>Propionibacteriales</taxon>
        <taxon>Kribbellaceae</taxon>
        <taxon>Kribbella</taxon>
    </lineage>
</organism>
<dbReference type="Pfam" id="PF19607">
    <property type="entry name" value="DUF6112"/>
    <property type="match status" value="1"/>
</dbReference>
<name>A0A4V3CAN2_9ACTN</name>
<evidence type="ECO:0000256" key="1">
    <source>
        <dbReference type="SAM" id="Phobius"/>
    </source>
</evidence>
<feature type="transmembrane region" description="Helical" evidence="1">
    <location>
        <begin position="56"/>
        <end position="79"/>
    </location>
</feature>
<evidence type="ECO:0000313" key="2">
    <source>
        <dbReference type="EMBL" id="TDO51532.1"/>
    </source>
</evidence>
<keyword evidence="1" id="KW-0812">Transmembrane</keyword>
<evidence type="ECO:0000313" key="3">
    <source>
        <dbReference type="Proteomes" id="UP000295388"/>
    </source>
</evidence>
<dbReference type="Proteomes" id="UP000295388">
    <property type="component" value="Unassembled WGS sequence"/>
</dbReference>
<dbReference type="EMBL" id="SNWQ01000003">
    <property type="protein sequence ID" value="TDO51532.1"/>
    <property type="molecule type" value="Genomic_DNA"/>
</dbReference>
<keyword evidence="1" id="KW-0472">Membrane</keyword>
<dbReference type="AlphaFoldDB" id="A0A4V3CAN2"/>
<accession>A0A4V3CAN2</accession>